<dbReference type="EMBL" id="NBUC01000018">
    <property type="protein sequence ID" value="PLU08726.1"/>
    <property type="molecule type" value="Genomic_DNA"/>
</dbReference>
<reference evidence="2 3" key="1">
    <citation type="journal article" date="2018" name="FEMS Microbiol. Ecol.">
        <title>Co-invading symbiotic mutualists of Medicago polymorpha retain high ancestral diversity and contain diverse accessory genomes.</title>
        <authorList>
            <person name="Porter S.S."/>
            <person name="Faber-Hammond J.J."/>
            <person name="Friesen M.L."/>
        </authorList>
    </citation>
    <scope>NUCLEOTIDE SEQUENCE [LARGE SCALE GENOMIC DNA]</scope>
    <source>
        <strain evidence="2 3">Str16</strain>
    </source>
</reference>
<feature type="region of interest" description="Disordered" evidence="1">
    <location>
        <begin position="1"/>
        <end position="35"/>
    </location>
</feature>
<evidence type="ECO:0000313" key="3">
    <source>
        <dbReference type="Proteomes" id="UP001190825"/>
    </source>
</evidence>
<sequence>MTHDRDDHSLPDESPSTDEKPAPDTPQRTIANRRKSVGVIHEGDTGRLEALEYLGRRWLSHR</sequence>
<evidence type="ECO:0000256" key="1">
    <source>
        <dbReference type="SAM" id="MobiDB-lite"/>
    </source>
</evidence>
<keyword evidence="3" id="KW-1185">Reference proteome</keyword>
<gene>
    <name evidence="2" type="ORF">BMJ33_02695</name>
</gene>
<dbReference type="Proteomes" id="UP001190825">
    <property type="component" value="Unassembled WGS sequence"/>
</dbReference>
<accession>A0ABX4TS17</accession>
<proteinExistence type="predicted"/>
<organism evidence="2 3">
    <name type="scientific">Sinorhizobium medicae</name>
    <dbReference type="NCBI Taxonomy" id="110321"/>
    <lineage>
        <taxon>Bacteria</taxon>
        <taxon>Pseudomonadati</taxon>
        <taxon>Pseudomonadota</taxon>
        <taxon>Alphaproteobacteria</taxon>
        <taxon>Hyphomicrobiales</taxon>
        <taxon>Rhizobiaceae</taxon>
        <taxon>Sinorhizobium/Ensifer group</taxon>
        <taxon>Sinorhizobium</taxon>
    </lineage>
</organism>
<protein>
    <submittedName>
        <fullName evidence="2">Uncharacterized protein</fullName>
    </submittedName>
</protein>
<comment type="caution">
    <text evidence="2">The sequence shown here is derived from an EMBL/GenBank/DDBJ whole genome shotgun (WGS) entry which is preliminary data.</text>
</comment>
<name>A0ABX4TS17_9HYPH</name>
<evidence type="ECO:0000313" key="2">
    <source>
        <dbReference type="EMBL" id="PLU08726.1"/>
    </source>
</evidence>
<feature type="compositionally biased region" description="Basic and acidic residues" evidence="1">
    <location>
        <begin position="1"/>
        <end position="22"/>
    </location>
</feature>